<evidence type="ECO:0000256" key="1">
    <source>
        <dbReference type="ARBA" id="ARBA00004141"/>
    </source>
</evidence>
<dbReference type="RefSeq" id="WP_152098907.1">
    <property type="nucleotide sequence ID" value="NZ_AP021861.1"/>
</dbReference>
<dbReference type="Pfam" id="PF01027">
    <property type="entry name" value="Bax1-I"/>
    <property type="match status" value="1"/>
</dbReference>
<keyword evidence="4 6" id="KW-1133">Transmembrane helix</keyword>
<evidence type="ECO:0000313" key="8">
    <source>
        <dbReference type="Proteomes" id="UP000326837"/>
    </source>
</evidence>
<evidence type="ECO:0000313" key="7">
    <source>
        <dbReference type="EMBL" id="BBO33048.1"/>
    </source>
</evidence>
<feature type="transmembrane region" description="Helical" evidence="6">
    <location>
        <begin position="156"/>
        <end position="174"/>
    </location>
</feature>
<sequence>MNYADDNNNPYQNWGLSAAQADSTSRASFIRKTYLHLLGAVVAFCAIEAVLLQTGLADLMFQFMSGNGRFGWLIILGAFMGVSWLANAWAMSSTSLGKQYAGLSLYVVAQAVITLPLIYMALAMQGPGIIMNAALLTGFIFIALTGAVFVSGADFSFLRSALIVGGFAAMGVIVCSALFGFNLGIIFIAAMLLLCAGYILYDTSNVLHHYQVGQHVAAALALFASVALMFWYVLQLLMSLNRR</sequence>
<dbReference type="PANTHER" id="PTHR23291">
    <property type="entry name" value="BAX INHIBITOR-RELATED"/>
    <property type="match status" value="1"/>
</dbReference>
<dbReference type="EMBL" id="AP021861">
    <property type="protein sequence ID" value="BBO33048.1"/>
    <property type="molecule type" value="Genomic_DNA"/>
</dbReference>
<comment type="subcellular location">
    <subcellularLocation>
        <location evidence="1">Membrane</location>
        <topology evidence="1">Multi-pass membrane protein</topology>
    </subcellularLocation>
</comment>
<protein>
    <submittedName>
        <fullName evidence="7">Putative membrane protein</fullName>
    </submittedName>
</protein>
<feature type="transmembrane region" description="Helical" evidence="6">
    <location>
        <begin position="103"/>
        <end position="122"/>
    </location>
</feature>
<feature type="transmembrane region" description="Helical" evidence="6">
    <location>
        <begin position="213"/>
        <end position="234"/>
    </location>
</feature>
<keyword evidence="8" id="KW-1185">Reference proteome</keyword>
<dbReference type="KEGG" id="lpav:PLANPX_2660"/>
<organism evidence="7 8">
    <name type="scientific">Lacipirellula parvula</name>
    <dbReference type="NCBI Taxonomy" id="2650471"/>
    <lineage>
        <taxon>Bacteria</taxon>
        <taxon>Pseudomonadati</taxon>
        <taxon>Planctomycetota</taxon>
        <taxon>Planctomycetia</taxon>
        <taxon>Pirellulales</taxon>
        <taxon>Lacipirellulaceae</taxon>
        <taxon>Lacipirellula</taxon>
    </lineage>
</organism>
<feature type="transmembrane region" description="Helical" evidence="6">
    <location>
        <begin position="34"/>
        <end position="58"/>
    </location>
</feature>
<accession>A0A5K7X939</accession>
<gene>
    <name evidence="7" type="ORF">PLANPX_2660</name>
</gene>
<dbReference type="GO" id="GO:0005886">
    <property type="term" value="C:plasma membrane"/>
    <property type="evidence" value="ECO:0007669"/>
    <property type="project" value="TreeGrafter"/>
</dbReference>
<feature type="transmembrane region" description="Helical" evidence="6">
    <location>
        <begin position="70"/>
        <end position="91"/>
    </location>
</feature>
<feature type="transmembrane region" description="Helical" evidence="6">
    <location>
        <begin position="129"/>
        <end position="150"/>
    </location>
</feature>
<proteinExistence type="inferred from homology"/>
<evidence type="ECO:0000256" key="4">
    <source>
        <dbReference type="ARBA" id="ARBA00022989"/>
    </source>
</evidence>
<evidence type="ECO:0000256" key="2">
    <source>
        <dbReference type="ARBA" id="ARBA00010350"/>
    </source>
</evidence>
<evidence type="ECO:0000256" key="5">
    <source>
        <dbReference type="ARBA" id="ARBA00023136"/>
    </source>
</evidence>
<reference evidence="8" key="1">
    <citation type="submission" date="2019-10" db="EMBL/GenBank/DDBJ databases">
        <title>Lacipirellula parvula gen. nov., sp. nov., representing a lineage of planctomycetes widespread in freshwater anoxic habitats, and description of the family Lacipirellulaceae.</title>
        <authorList>
            <person name="Dedysh S.N."/>
            <person name="Kulichevskaya I.S."/>
            <person name="Beletsky A.V."/>
            <person name="Rakitin A.L."/>
            <person name="Mardanov A.V."/>
            <person name="Ivanova A.A."/>
            <person name="Saltykova V.X."/>
            <person name="Rijpstra W.I.C."/>
            <person name="Sinninghe Damste J.S."/>
            <person name="Ravin N.V."/>
        </authorList>
    </citation>
    <scope>NUCLEOTIDE SEQUENCE [LARGE SCALE GENOMIC DNA]</scope>
    <source>
        <strain evidence="8">PX69</strain>
    </source>
</reference>
<evidence type="ECO:0000256" key="6">
    <source>
        <dbReference type="RuleBase" id="RU004379"/>
    </source>
</evidence>
<comment type="similarity">
    <text evidence="2 6">Belongs to the BI1 family.</text>
</comment>
<keyword evidence="5 6" id="KW-0472">Membrane</keyword>
<dbReference type="Proteomes" id="UP000326837">
    <property type="component" value="Chromosome"/>
</dbReference>
<name>A0A5K7X939_9BACT</name>
<feature type="transmembrane region" description="Helical" evidence="6">
    <location>
        <begin position="181"/>
        <end position="201"/>
    </location>
</feature>
<dbReference type="PANTHER" id="PTHR23291:SF50">
    <property type="entry name" value="PROTEIN LIFEGUARD 4"/>
    <property type="match status" value="1"/>
</dbReference>
<keyword evidence="3 6" id="KW-0812">Transmembrane</keyword>
<evidence type="ECO:0000256" key="3">
    <source>
        <dbReference type="ARBA" id="ARBA00022692"/>
    </source>
</evidence>
<dbReference type="InterPro" id="IPR006214">
    <property type="entry name" value="Bax_inhibitor_1-related"/>
</dbReference>
<dbReference type="AlphaFoldDB" id="A0A5K7X939"/>